<dbReference type="FunFam" id="3.90.230.10:FF:000002">
    <property type="entry name" value="Xaa-Pro aminopeptidase 3"/>
    <property type="match status" value="1"/>
</dbReference>
<dbReference type="InterPro" id="IPR029149">
    <property type="entry name" value="Creatin/AminoP/Spt16_N"/>
</dbReference>
<dbReference type="PANTHER" id="PTHR43226:SF1">
    <property type="entry name" value="XAA-PRO DIPEPTIDASE"/>
    <property type="match status" value="1"/>
</dbReference>
<comment type="function">
    <text evidence="3">Catalyzes the removal of a penultimate prolyl residue from the N-termini of peptides.</text>
</comment>
<evidence type="ECO:0000313" key="15">
    <source>
        <dbReference type="EMBL" id="KAF2018406.1"/>
    </source>
</evidence>
<dbReference type="InterPro" id="IPR007865">
    <property type="entry name" value="Aminopep_P_N"/>
</dbReference>
<keyword evidence="7 13" id="KW-0479">Metal-binding</keyword>
<evidence type="ECO:0000256" key="11">
    <source>
        <dbReference type="ARBA" id="ARBA00030849"/>
    </source>
</evidence>
<evidence type="ECO:0000256" key="5">
    <source>
        <dbReference type="ARBA" id="ARBA00012574"/>
    </source>
</evidence>
<dbReference type="SMART" id="SM01011">
    <property type="entry name" value="AMP_N"/>
    <property type="match status" value="1"/>
</dbReference>
<dbReference type="InterPro" id="IPR000994">
    <property type="entry name" value="Pept_M24"/>
</dbReference>
<dbReference type="InterPro" id="IPR036005">
    <property type="entry name" value="Creatinase/aminopeptidase-like"/>
</dbReference>
<dbReference type="GO" id="GO:0006508">
    <property type="term" value="P:proteolysis"/>
    <property type="evidence" value="ECO:0007669"/>
    <property type="project" value="TreeGrafter"/>
</dbReference>
<comment type="similarity">
    <text evidence="4 13">Belongs to the peptidase M24B family.</text>
</comment>
<evidence type="ECO:0000256" key="3">
    <source>
        <dbReference type="ARBA" id="ARBA00002443"/>
    </source>
</evidence>
<dbReference type="GO" id="GO:0030145">
    <property type="term" value="F:manganese ion binding"/>
    <property type="evidence" value="ECO:0007669"/>
    <property type="project" value="InterPro"/>
</dbReference>
<reference evidence="15" key="1">
    <citation type="journal article" date="2020" name="Stud. Mycol.">
        <title>101 Dothideomycetes genomes: a test case for predicting lifestyles and emergence of pathogens.</title>
        <authorList>
            <person name="Haridas S."/>
            <person name="Albert R."/>
            <person name="Binder M."/>
            <person name="Bloem J."/>
            <person name="Labutti K."/>
            <person name="Salamov A."/>
            <person name="Andreopoulos B."/>
            <person name="Baker S."/>
            <person name="Barry K."/>
            <person name="Bills G."/>
            <person name="Bluhm B."/>
            <person name="Cannon C."/>
            <person name="Castanera R."/>
            <person name="Culley D."/>
            <person name="Daum C."/>
            <person name="Ezra D."/>
            <person name="Gonzalez J."/>
            <person name="Henrissat B."/>
            <person name="Kuo A."/>
            <person name="Liang C."/>
            <person name="Lipzen A."/>
            <person name="Lutzoni F."/>
            <person name="Magnuson J."/>
            <person name="Mondo S."/>
            <person name="Nolan M."/>
            <person name="Ohm R."/>
            <person name="Pangilinan J."/>
            <person name="Park H.-J."/>
            <person name="Ramirez L."/>
            <person name="Alfaro M."/>
            <person name="Sun H."/>
            <person name="Tritt A."/>
            <person name="Yoshinaga Y."/>
            <person name="Zwiers L.-H."/>
            <person name="Turgeon B."/>
            <person name="Goodwin S."/>
            <person name="Spatafora J."/>
            <person name="Crous P."/>
            <person name="Grigoriev I."/>
        </authorList>
    </citation>
    <scope>NUCLEOTIDE SEQUENCE</scope>
    <source>
        <strain evidence="15">CBS 175.79</strain>
    </source>
</reference>
<keyword evidence="6" id="KW-0645">Protease</keyword>
<dbReference type="Pfam" id="PF05195">
    <property type="entry name" value="AMP_N"/>
    <property type="match status" value="1"/>
</dbReference>
<dbReference type="EC" id="3.4.11.9" evidence="5"/>
<keyword evidence="8" id="KW-0378">Hydrolase</keyword>
<dbReference type="SUPFAM" id="SSF53092">
    <property type="entry name" value="Creatinase/prolidase N-terminal domain"/>
    <property type="match status" value="1"/>
</dbReference>
<dbReference type="OrthoDB" id="10261878at2759"/>
<evidence type="ECO:0000256" key="12">
    <source>
        <dbReference type="ARBA" id="ARBA00032413"/>
    </source>
</evidence>
<dbReference type="Gene3D" id="3.40.350.10">
    <property type="entry name" value="Creatinase/prolidase N-terminal domain"/>
    <property type="match status" value="1"/>
</dbReference>
<accession>A0A6A5XZM2</accession>
<feature type="domain" description="Aminopeptidase P N-terminal" evidence="14">
    <location>
        <begin position="14"/>
        <end position="149"/>
    </location>
</feature>
<keyword evidence="9" id="KW-0482">Metalloprotease</keyword>
<dbReference type="Gene3D" id="3.90.230.10">
    <property type="entry name" value="Creatinase/methionine aminopeptidase superfamily"/>
    <property type="match status" value="1"/>
</dbReference>
<gene>
    <name evidence="15" type="ORF">BU24DRAFT_408318</name>
</gene>
<evidence type="ECO:0000313" key="16">
    <source>
        <dbReference type="Proteomes" id="UP000799778"/>
    </source>
</evidence>
<dbReference type="Proteomes" id="UP000799778">
    <property type="component" value="Unassembled WGS sequence"/>
</dbReference>
<comment type="cofactor">
    <cofactor evidence="2">
        <name>Mn(2+)</name>
        <dbReference type="ChEBI" id="CHEBI:29035"/>
    </cofactor>
</comment>
<dbReference type="AlphaFoldDB" id="A0A6A5XZM2"/>
<evidence type="ECO:0000256" key="1">
    <source>
        <dbReference type="ARBA" id="ARBA00001424"/>
    </source>
</evidence>
<keyword evidence="10" id="KW-0464">Manganese</keyword>
<dbReference type="InterPro" id="IPR052433">
    <property type="entry name" value="X-Pro_dipept-like"/>
</dbReference>
<dbReference type="Pfam" id="PF00557">
    <property type="entry name" value="Peptidase_M24"/>
    <property type="match status" value="1"/>
</dbReference>
<organism evidence="15 16">
    <name type="scientific">Aaosphaeria arxii CBS 175.79</name>
    <dbReference type="NCBI Taxonomy" id="1450172"/>
    <lineage>
        <taxon>Eukaryota</taxon>
        <taxon>Fungi</taxon>
        <taxon>Dikarya</taxon>
        <taxon>Ascomycota</taxon>
        <taxon>Pezizomycotina</taxon>
        <taxon>Dothideomycetes</taxon>
        <taxon>Pleosporomycetidae</taxon>
        <taxon>Pleosporales</taxon>
        <taxon>Pleosporales incertae sedis</taxon>
        <taxon>Aaosphaeria</taxon>
    </lineage>
</organism>
<evidence type="ECO:0000256" key="8">
    <source>
        <dbReference type="ARBA" id="ARBA00022801"/>
    </source>
</evidence>
<dbReference type="PANTHER" id="PTHR43226">
    <property type="entry name" value="XAA-PRO AMINOPEPTIDASE 3"/>
    <property type="match status" value="1"/>
</dbReference>
<comment type="catalytic activity">
    <reaction evidence="1">
        <text>Release of any N-terminal amino acid, including proline, that is linked to proline, even from a dipeptide or tripeptide.</text>
        <dbReference type="EC" id="3.4.11.9"/>
    </reaction>
</comment>
<evidence type="ECO:0000256" key="7">
    <source>
        <dbReference type="ARBA" id="ARBA00022723"/>
    </source>
</evidence>
<keyword evidence="16" id="KW-1185">Reference proteome</keyword>
<evidence type="ECO:0000256" key="13">
    <source>
        <dbReference type="RuleBase" id="RU000590"/>
    </source>
</evidence>
<dbReference type="EMBL" id="ML978068">
    <property type="protein sequence ID" value="KAF2018406.1"/>
    <property type="molecule type" value="Genomic_DNA"/>
</dbReference>
<dbReference type="GeneID" id="54283251"/>
<dbReference type="RefSeq" id="XP_033386745.1">
    <property type="nucleotide sequence ID" value="XM_033525854.1"/>
</dbReference>
<keyword evidence="6" id="KW-0031">Aminopeptidase</keyword>
<dbReference type="CDD" id="cd01087">
    <property type="entry name" value="Prolidase"/>
    <property type="match status" value="1"/>
</dbReference>
<evidence type="ECO:0000256" key="4">
    <source>
        <dbReference type="ARBA" id="ARBA00008766"/>
    </source>
</evidence>
<dbReference type="GO" id="GO:0070006">
    <property type="term" value="F:metalloaminopeptidase activity"/>
    <property type="evidence" value="ECO:0007669"/>
    <property type="project" value="InterPro"/>
</dbReference>
<evidence type="ECO:0000256" key="10">
    <source>
        <dbReference type="ARBA" id="ARBA00023211"/>
    </source>
</evidence>
<evidence type="ECO:0000256" key="2">
    <source>
        <dbReference type="ARBA" id="ARBA00001936"/>
    </source>
</evidence>
<evidence type="ECO:0000256" key="6">
    <source>
        <dbReference type="ARBA" id="ARBA00022438"/>
    </source>
</evidence>
<evidence type="ECO:0000256" key="9">
    <source>
        <dbReference type="ARBA" id="ARBA00023049"/>
    </source>
</evidence>
<dbReference type="PROSITE" id="PS00491">
    <property type="entry name" value="PROLINE_PEPTIDASE"/>
    <property type="match status" value="1"/>
</dbReference>
<evidence type="ECO:0000259" key="14">
    <source>
        <dbReference type="SMART" id="SM01011"/>
    </source>
</evidence>
<sequence>MVAEDYEKILKGKYTAKKHVQNVVNLIRDSEPDVRGLIYIEGSKTRFLEESDLEETFRQRRNFYYLTGCNLKNCSFIFDIQSCQSTLLIPAADPEEIIWSGVPLSIQEALDRYDVDHVLYTSETETLLEHLIAKYPESTLYTLPSPAFKLGSKDSFRQDDSLLLKNAIEAARVIKDEYEVAMIRKANYISSMAHLEVMKRVRTLSSELEIEAGFVANCTVKGSRTPAYPSVVGSGRAGAILHYEDNNASLEGKLNVLHDAGTEWECYASDITRTFPISGKFSPESKAIYELVLKMQKDCMAMIKPGANWDDIHIQAHKIAIDGLLEFGIMKGDREEIFASQTSLAFFPHGLGHYLGLDVHDVGGKSNDRDENGMMRYLRKRGPLPTGSVVTVEPGIYFCKEIILPHLESEKHQRFIDEDVLNRYWEVGGVRIEDNVLVTDDGYENLTMVMKEVSEIEALVR</sequence>
<dbReference type="InterPro" id="IPR001131">
    <property type="entry name" value="Peptidase_M24B_aminopep-P_CS"/>
</dbReference>
<proteinExistence type="inferred from homology"/>
<name>A0A6A5XZM2_9PLEO</name>
<protein>
    <recommendedName>
        <fullName evidence="5">Xaa-Pro aminopeptidase</fullName>
        <ecNumber evidence="5">3.4.11.9</ecNumber>
    </recommendedName>
    <alternativeName>
        <fullName evidence="11">Aminoacylproline aminopeptidase</fullName>
    </alternativeName>
    <alternativeName>
        <fullName evidence="12">Prolidase</fullName>
    </alternativeName>
</protein>
<dbReference type="SUPFAM" id="SSF55920">
    <property type="entry name" value="Creatinase/aminopeptidase"/>
    <property type="match status" value="1"/>
</dbReference>